<dbReference type="PANTHER" id="PTHR31072:SF91">
    <property type="entry name" value="TRANSCRIPTION FACTOR TCP6"/>
    <property type="match status" value="1"/>
</dbReference>
<keyword evidence="9" id="KW-1185">Reference proteome</keyword>
<protein>
    <submittedName>
        <fullName evidence="8">OLC1v1003843C1</fullName>
    </submittedName>
</protein>
<sequence>MAPRPPLFWTPPPPTPATTPFLTASTSSSNGTYLTVSSPAPPNPTELLLQMNPIQLPPEHSPLPLPPPPPSAAEKTHDGGKGKDARHKRTVKRGGHRVRLPALCAARIFQLTRELGNRTHGETVEWLLSNAHLPPPPPPGIATAAVGAAAPFMAPGLLTPKKEFEMFPITTEGLLDTMSFTSLLMQTGNVGCEENGVI</sequence>
<accession>A0AAV1DC69</accession>
<feature type="compositionally biased region" description="Low complexity" evidence="6">
    <location>
        <begin position="18"/>
        <end position="29"/>
    </location>
</feature>
<dbReference type="GO" id="GO:0043565">
    <property type="term" value="F:sequence-specific DNA binding"/>
    <property type="evidence" value="ECO:0007669"/>
    <property type="project" value="TreeGrafter"/>
</dbReference>
<dbReference type="GO" id="GO:0003700">
    <property type="term" value="F:DNA-binding transcription factor activity"/>
    <property type="evidence" value="ECO:0007669"/>
    <property type="project" value="InterPro"/>
</dbReference>
<name>A0AAV1DC69_OLDCO</name>
<reference evidence="8" key="1">
    <citation type="submission" date="2023-03" db="EMBL/GenBank/DDBJ databases">
        <authorList>
            <person name="Julca I."/>
        </authorList>
    </citation>
    <scope>NUCLEOTIDE SEQUENCE</scope>
</reference>
<evidence type="ECO:0000313" key="9">
    <source>
        <dbReference type="Proteomes" id="UP001161247"/>
    </source>
</evidence>
<dbReference type="Proteomes" id="UP001161247">
    <property type="component" value="Chromosome 5"/>
</dbReference>
<evidence type="ECO:0000256" key="4">
    <source>
        <dbReference type="ARBA" id="ARBA00023163"/>
    </source>
</evidence>
<dbReference type="Pfam" id="PF03634">
    <property type="entry name" value="TCP"/>
    <property type="match status" value="1"/>
</dbReference>
<dbReference type="EMBL" id="OX459122">
    <property type="protein sequence ID" value="CAI9105016.1"/>
    <property type="molecule type" value="Genomic_DNA"/>
</dbReference>
<feature type="domain" description="TCP" evidence="7">
    <location>
        <begin position="82"/>
        <end position="138"/>
    </location>
</feature>
<dbReference type="PANTHER" id="PTHR31072">
    <property type="entry name" value="TRANSCRIPTION FACTOR TCP4-RELATED"/>
    <property type="match status" value="1"/>
</dbReference>
<evidence type="ECO:0000256" key="3">
    <source>
        <dbReference type="ARBA" id="ARBA00023125"/>
    </source>
</evidence>
<evidence type="ECO:0000313" key="8">
    <source>
        <dbReference type="EMBL" id="CAI9105016.1"/>
    </source>
</evidence>
<dbReference type="PROSITE" id="PS51369">
    <property type="entry name" value="TCP"/>
    <property type="match status" value="1"/>
</dbReference>
<dbReference type="GO" id="GO:0005634">
    <property type="term" value="C:nucleus"/>
    <property type="evidence" value="ECO:0007669"/>
    <property type="project" value="UniProtKB-SubCell"/>
</dbReference>
<feature type="compositionally biased region" description="Basic residues" evidence="6">
    <location>
        <begin position="84"/>
        <end position="94"/>
    </location>
</feature>
<gene>
    <name evidence="8" type="ORF">OLC1_LOCUS13806</name>
</gene>
<organism evidence="8 9">
    <name type="scientific">Oldenlandia corymbosa var. corymbosa</name>
    <dbReference type="NCBI Taxonomy" id="529605"/>
    <lineage>
        <taxon>Eukaryota</taxon>
        <taxon>Viridiplantae</taxon>
        <taxon>Streptophyta</taxon>
        <taxon>Embryophyta</taxon>
        <taxon>Tracheophyta</taxon>
        <taxon>Spermatophyta</taxon>
        <taxon>Magnoliopsida</taxon>
        <taxon>eudicotyledons</taxon>
        <taxon>Gunneridae</taxon>
        <taxon>Pentapetalae</taxon>
        <taxon>asterids</taxon>
        <taxon>lamiids</taxon>
        <taxon>Gentianales</taxon>
        <taxon>Rubiaceae</taxon>
        <taxon>Rubioideae</taxon>
        <taxon>Spermacoceae</taxon>
        <taxon>Hedyotis-Oldenlandia complex</taxon>
        <taxon>Oldenlandia</taxon>
    </lineage>
</organism>
<feature type="region of interest" description="Disordered" evidence="6">
    <location>
        <begin position="1"/>
        <end position="94"/>
    </location>
</feature>
<feature type="compositionally biased region" description="Pro residues" evidence="6">
    <location>
        <begin position="55"/>
        <end position="71"/>
    </location>
</feature>
<evidence type="ECO:0000256" key="6">
    <source>
        <dbReference type="SAM" id="MobiDB-lite"/>
    </source>
</evidence>
<keyword evidence="5" id="KW-0539">Nucleus</keyword>
<dbReference type="InterPro" id="IPR005333">
    <property type="entry name" value="Transcription_factor_TCP"/>
</dbReference>
<proteinExistence type="predicted"/>
<dbReference type="InterPro" id="IPR017887">
    <property type="entry name" value="TF_TCP_subgr"/>
</dbReference>
<keyword evidence="4" id="KW-0804">Transcription</keyword>
<keyword evidence="3" id="KW-0238">DNA-binding</keyword>
<evidence type="ECO:0000259" key="7">
    <source>
        <dbReference type="PROSITE" id="PS51369"/>
    </source>
</evidence>
<dbReference type="AlphaFoldDB" id="A0AAV1DC69"/>
<feature type="compositionally biased region" description="Pro residues" evidence="6">
    <location>
        <begin position="1"/>
        <end position="17"/>
    </location>
</feature>
<keyword evidence="2" id="KW-0805">Transcription regulation</keyword>
<feature type="compositionally biased region" description="Basic and acidic residues" evidence="6">
    <location>
        <begin position="74"/>
        <end position="83"/>
    </location>
</feature>
<evidence type="ECO:0000256" key="5">
    <source>
        <dbReference type="ARBA" id="ARBA00023242"/>
    </source>
</evidence>
<evidence type="ECO:0000256" key="2">
    <source>
        <dbReference type="ARBA" id="ARBA00023015"/>
    </source>
</evidence>
<comment type="subcellular location">
    <subcellularLocation>
        <location evidence="1">Nucleus</location>
    </subcellularLocation>
</comment>
<evidence type="ECO:0000256" key="1">
    <source>
        <dbReference type="ARBA" id="ARBA00004123"/>
    </source>
</evidence>